<feature type="binding site" evidence="1">
    <location>
        <position position="203"/>
    </location>
    <ligand>
        <name>substrate</name>
    </ligand>
</feature>
<gene>
    <name evidence="3" type="ORF">MetexDRAFT_0485</name>
</gene>
<dbReference type="EMBL" id="AGJK01000006">
    <property type="protein sequence ID" value="EHP94660.1"/>
    <property type="molecule type" value="Genomic_DNA"/>
</dbReference>
<dbReference type="Pfam" id="PF01571">
    <property type="entry name" value="GCV_T"/>
    <property type="match status" value="1"/>
</dbReference>
<keyword evidence="3" id="KW-0808">Transferase</keyword>
<dbReference type="InterPro" id="IPR006222">
    <property type="entry name" value="GCVT_N"/>
</dbReference>
<dbReference type="InterPro" id="IPR028896">
    <property type="entry name" value="GcvT/YgfZ/DmdA"/>
</dbReference>
<protein>
    <submittedName>
        <fullName evidence="3">Glycine cleavage T protein (Aminomethyl transferase)</fullName>
    </submittedName>
</protein>
<dbReference type="PANTHER" id="PTHR43757">
    <property type="entry name" value="AMINOMETHYLTRANSFERASE"/>
    <property type="match status" value="1"/>
</dbReference>
<evidence type="ECO:0000313" key="4">
    <source>
        <dbReference type="Proteomes" id="UP000004382"/>
    </source>
</evidence>
<comment type="caution">
    <text evidence="3">The sequence shown here is derived from an EMBL/GenBank/DDBJ whole genome shotgun (WGS) entry which is preliminary data.</text>
</comment>
<evidence type="ECO:0000313" key="3">
    <source>
        <dbReference type="EMBL" id="EHP94660.1"/>
    </source>
</evidence>
<reference evidence="3 4" key="1">
    <citation type="submission" date="2011-09" db="EMBL/GenBank/DDBJ databases">
        <title>The draft genome of Methylobacterium extorquens DSM 13060.</title>
        <authorList>
            <consortium name="US DOE Joint Genome Institute (JGI-PGF)"/>
            <person name="Lucas S."/>
            <person name="Han J."/>
            <person name="Lapidus A."/>
            <person name="Cheng J.-F."/>
            <person name="Goodwin L."/>
            <person name="Pitluck S."/>
            <person name="Peters L."/>
            <person name="Land M.L."/>
            <person name="Hauser L."/>
            <person name="Koskimaki J."/>
            <person name="Halonen O."/>
            <person name="Pirttila A."/>
            <person name="Frank C."/>
            <person name="Woyke T.J."/>
        </authorList>
    </citation>
    <scope>NUCLEOTIDE SEQUENCE [LARGE SCALE GENOMIC DNA]</scope>
    <source>
        <strain evidence="3 4">DSM 13060</strain>
    </source>
</reference>
<dbReference type="PANTHER" id="PTHR43757:SF2">
    <property type="entry name" value="AMINOMETHYLTRANSFERASE, MITOCHONDRIAL"/>
    <property type="match status" value="1"/>
</dbReference>
<organism evidence="3 4">
    <name type="scientific">Methylorubrum extorquens DSM 13060</name>
    <dbReference type="NCBI Taxonomy" id="882800"/>
    <lineage>
        <taxon>Bacteria</taxon>
        <taxon>Pseudomonadati</taxon>
        <taxon>Pseudomonadota</taxon>
        <taxon>Alphaproteobacteria</taxon>
        <taxon>Hyphomicrobiales</taxon>
        <taxon>Methylobacteriaceae</taxon>
        <taxon>Methylorubrum</taxon>
    </lineage>
</organism>
<evidence type="ECO:0000259" key="2">
    <source>
        <dbReference type="Pfam" id="PF01571"/>
    </source>
</evidence>
<dbReference type="SUPFAM" id="SSF101790">
    <property type="entry name" value="Aminomethyltransferase beta-barrel domain"/>
    <property type="match status" value="1"/>
</dbReference>
<feature type="domain" description="GCVT N-terminal" evidence="2">
    <location>
        <begin position="58"/>
        <end position="245"/>
    </location>
</feature>
<dbReference type="AlphaFoldDB" id="H1KCX3"/>
<dbReference type="SUPFAM" id="SSF103025">
    <property type="entry name" value="Folate-binding domain"/>
    <property type="match status" value="1"/>
</dbReference>
<sequence length="451" mass="50935">MPSDKSPPHSPYMPRDPQVYMYDTSFGHLTPWEFSGWKQETLSWKEGCYLHAGLNPNFRNRITGPGALQMLKDNCINNFDKFSVGASKHGVMCNANGNTMADGMLWRLGEEEFLNMGHGPYVDYLVRTGGYDVKMENLDGKAFLFQLAGPRSLDVLEALTGESLRDIDFLWHRPSSIPRSGLFKRDLPIRIYRLGVARTLAYEVHGRFEDAQTVYAAIMAAGEAFGIERLGMQAYGMNHTEGGFAQSFIHFLHAWNEDEAFMGFLGDQYAEIMSVLPGSAGKDVTKRFANPFELGWGHMIKFEHDFLGRAALERYAAAPKRKIVTLEWNEDDVLDVYASQFRANADHQFMDFPADPVWQGYLSRTFCDDVLVGDAVVGMSSGRMFSHYYRKMISLCIVDLDRSAIGTEVEVLWGDPGTRQKRIRAKVSRFPYIDLPYNNDIDVRALPGSTG</sequence>
<dbReference type="InterPro" id="IPR027266">
    <property type="entry name" value="TrmE/GcvT-like"/>
</dbReference>
<proteinExistence type="predicted"/>
<name>H1KCX3_METEX</name>
<dbReference type="RefSeq" id="WP_003596755.1">
    <property type="nucleotide sequence ID" value="NZ_AGJK01000006.1"/>
</dbReference>
<dbReference type="Proteomes" id="UP000004382">
    <property type="component" value="Unassembled WGS sequence"/>
</dbReference>
<dbReference type="GO" id="GO:0016740">
    <property type="term" value="F:transferase activity"/>
    <property type="evidence" value="ECO:0007669"/>
    <property type="project" value="UniProtKB-KW"/>
</dbReference>
<dbReference type="PATRIC" id="fig|882800.3.peg.464"/>
<evidence type="ECO:0000256" key="1">
    <source>
        <dbReference type="PIRSR" id="PIRSR006487-1"/>
    </source>
</evidence>
<dbReference type="Gene3D" id="3.30.1360.120">
    <property type="entry name" value="Probable tRNA modification gtpase trme, domain 1"/>
    <property type="match status" value="1"/>
</dbReference>
<dbReference type="InterPro" id="IPR029043">
    <property type="entry name" value="GcvT/YgfZ_C"/>
</dbReference>
<dbReference type="PIRSF" id="PIRSF006487">
    <property type="entry name" value="GcvT"/>
    <property type="match status" value="1"/>
</dbReference>
<accession>H1KCX3</accession>